<dbReference type="EnsemblMetazoa" id="XM_030999157">
    <property type="protein sequence ID" value="XP_030855017"/>
    <property type="gene ID" value="LOC115929612"/>
</dbReference>
<dbReference type="SMART" id="SM00539">
    <property type="entry name" value="NIDO"/>
    <property type="match status" value="1"/>
</dbReference>
<dbReference type="AlphaFoldDB" id="A0A7M7PR20"/>
<dbReference type="InterPro" id="IPR003886">
    <property type="entry name" value="NIDO_dom"/>
</dbReference>
<organism evidence="2 3">
    <name type="scientific">Strongylocentrotus purpuratus</name>
    <name type="common">Purple sea urchin</name>
    <dbReference type="NCBI Taxonomy" id="7668"/>
    <lineage>
        <taxon>Eukaryota</taxon>
        <taxon>Metazoa</taxon>
        <taxon>Echinodermata</taxon>
        <taxon>Eleutherozoa</taxon>
        <taxon>Echinozoa</taxon>
        <taxon>Echinoidea</taxon>
        <taxon>Euechinoidea</taxon>
        <taxon>Echinacea</taxon>
        <taxon>Camarodonta</taxon>
        <taxon>Echinidea</taxon>
        <taxon>Strongylocentrotidae</taxon>
        <taxon>Strongylocentrotus</taxon>
    </lineage>
</organism>
<feature type="domain" description="NIDO" evidence="1">
    <location>
        <begin position="103"/>
        <end position="220"/>
    </location>
</feature>
<proteinExistence type="predicted"/>
<reference evidence="3" key="1">
    <citation type="submission" date="2015-02" db="EMBL/GenBank/DDBJ databases">
        <title>Genome sequencing for Strongylocentrotus purpuratus.</title>
        <authorList>
            <person name="Murali S."/>
            <person name="Liu Y."/>
            <person name="Vee V."/>
            <person name="English A."/>
            <person name="Wang M."/>
            <person name="Skinner E."/>
            <person name="Han Y."/>
            <person name="Muzny D.M."/>
            <person name="Worley K.C."/>
            <person name="Gibbs R.A."/>
        </authorList>
    </citation>
    <scope>NUCLEOTIDE SEQUENCE</scope>
</reference>
<dbReference type="RefSeq" id="XP_030855017.1">
    <property type="nucleotide sequence ID" value="XM_030999157.1"/>
</dbReference>
<protein>
    <recommendedName>
        <fullName evidence="1">NIDO domain-containing protein</fullName>
    </recommendedName>
</protein>
<evidence type="ECO:0000313" key="3">
    <source>
        <dbReference type="Proteomes" id="UP000007110"/>
    </source>
</evidence>
<dbReference type="OMA" id="PLHDHAN"/>
<dbReference type="GeneID" id="115929612"/>
<evidence type="ECO:0000259" key="1">
    <source>
        <dbReference type="SMART" id="SM00539"/>
    </source>
</evidence>
<dbReference type="InterPro" id="IPR051495">
    <property type="entry name" value="Epithelial_Barrier/Signaling"/>
</dbReference>
<dbReference type="Proteomes" id="UP000007110">
    <property type="component" value="Unassembled WGS sequence"/>
</dbReference>
<dbReference type="Pfam" id="PF06119">
    <property type="entry name" value="NIDO"/>
    <property type="match status" value="3"/>
</dbReference>
<dbReference type="InParanoid" id="A0A7M7PR20"/>
<dbReference type="KEGG" id="spu:115929612"/>
<dbReference type="GO" id="GO:0007160">
    <property type="term" value="P:cell-matrix adhesion"/>
    <property type="evidence" value="ECO:0007669"/>
    <property type="project" value="InterPro"/>
</dbReference>
<reference evidence="2" key="2">
    <citation type="submission" date="2021-01" db="UniProtKB">
        <authorList>
            <consortium name="EnsemblMetazoa"/>
        </authorList>
    </citation>
    <scope>IDENTIFICATION</scope>
</reference>
<sequence length="382" mass="42454">MSIDPKPVIIIVYDAPSLQADEDLFFPYGSAEGDTVLLTGDELNTDVPITPGQGFKFYGSQQSNIIVNNNGVIFFGSSSTPYLNRFPEDPPPLHDHANALITPYWADTDPTKEGANVFYRSITRVSSVDQDAFDLADDVVRMSFMELQNFQTSWMFVVTWDNLGYYSPITPSNLAGFGAGDKINSYTLEGSQTQDIIAINEKSNIGVPGRFIFKIDEANMITEPSIPTSDLFFPYGSAEGDTVLLTEDELNTDVPITPGQGFKFYGSQQSNIIVNNNGVIFFGSSSTPYLNRFPEDPPPLHDHANALITPYWADTDPTKEGANVFYRSITRVSSVDHDAFDLADDVVRMSFMELQNFQTSWMFVVTWDNLGYYSPITPSNLL</sequence>
<evidence type="ECO:0000313" key="2">
    <source>
        <dbReference type="EnsemblMetazoa" id="XP_030855017"/>
    </source>
</evidence>
<dbReference type="OrthoDB" id="6236007at2759"/>
<keyword evidence="3" id="KW-1185">Reference proteome</keyword>
<dbReference type="PANTHER" id="PTHR13802:SF59">
    <property type="entry name" value="SUSHI DOMAIN-CONTAINING PROTEIN 2"/>
    <property type="match status" value="1"/>
</dbReference>
<name>A0A7M7PR20_STRPU</name>
<accession>A0A7M7PR20</accession>
<dbReference type="GO" id="GO:0005615">
    <property type="term" value="C:extracellular space"/>
    <property type="evidence" value="ECO:0000318"/>
    <property type="project" value="GO_Central"/>
</dbReference>
<dbReference type="PANTHER" id="PTHR13802">
    <property type="entry name" value="MUCIN 4-RELATED"/>
    <property type="match status" value="1"/>
</dbReference>